<evidence type="ECO:0000259" key="1">
    <source>
        <dbReference type="PROSITE" id="PS51480"/>
    </source>
</evidence>
<dbReference type="RefSeq" id="WP_206707166.1">
    <property type="nucleotide sequence ID" value="NZ_CP059066.1"/>
</dbReference>
<keyword evidence="3" id="KW-1185">Reference proteome</keyword>
<sequence length="545" mass="60353">MTAVYIDGNMLKKMIKRAATVLNENKAKVDSLNVFPVPDGDTGTNMSLTIESAAQEIEKAKKNSVSEVAEKAARGSLMGARGNSGVILSQILRGFAKAVEKKEKLGPKDLAYALQKGSETAYKAVMKPVEGTILTIARECGKNAVNLAYKGLNSEEILEKTILHCEEVLEKTPEMLPILKEAGVVDAGGKGFIYILKGALEALKGFEDEPSGKIAAYKDDKSVKKFTEEDFKLQLQYCTEIVLSGNNIDTGIIKKDFSKLGDSLLVVGDKELVKIHIHTNHPGEALEYCLKLGELKKIKIDNMKEQHKEFIRHNNVREKDVSKPKHNKKIGIISVVSGKGFEEIFTSLGTDKIIQGGQTMNPSTQDILSAIEELDLSEVIILPNNSNIILAAQQAKRMSNKNVYVVPSKSIPQGISALLALNPNESIEKNAEKMEKAVNNIKTIEITYAVRDSVFNGFQIKSGDILGIIDGEIKEFGENINEVLFKILNNLYEGDYELLTIFYGKDIEQKEAEMLSKEINSKYRKWDVELHYGGQPLYFYIISLE</sequence>
<dbReference type="KEGG" id="kme:H0A61_02211"/>
<dbReference type="InterPro" id="IPR004007">
    <property type="entry name" value="DhaL_dom"/>
</dbReference>
<dbReference type="AlphaFoldDB" id="A0A8A0RQI8"/>
<dbReference type="Pfam" id="PF02734">
    <property type="entry name" value="Dak2"/>
    <property type="match status" value="1"/>
</dbReference>
<dbReference type="SUPFAM" id="SSF101473">
    <property type="entry name" value="DhaL-like"/>
    <property type="match status" value="1"/>
</dbReference>
<name>A0A8A0RQI8_9FIRM</name>
<dbReference type="SMART" id="SM01121">
    <property type="entry name" value="Dak1_2"/>
    <property type="match status" value="1"/>
</dbReference>
<organism evidence="2 3">
    <name type="scientific">Koleobacter methoxysyntrophicus</name>
    <dbReference type="NCBI Taxonomy" id="2751313"/>
    <lineage>
        <taxon>Bacteria</taxon>
        <taxon>Bacillati</taxon>
        <taxon>Bacillota</taxon>
        <taxon>Clostridia</taxon>
        <taxon>Koleobacterales</taxon>
        <taxon>Koleobacteraceae</taxon>
        <taxon>Koleobacter</taxon>
    </lineage>
</organism>
<dbReference type="Pfam" id="PF13684">
    <property type="entry name" value="FakA-like_C"/>
    <property type="match status" value="1"/>
</dbReference>
<dbReference type="EMBL" id="CP059066">
    <property type="protein sequence ID" value="QSQ09830.1"/>
    <property type="molecule type" value="Genomic_DNA"/>
</dbReference>
<gene>
    <name evidence="2" type="ORF">H0A61_02211</name>
</gene>
<dbReference type="NCBIfam" id="TIGR03599">
    <property type="entry name" value="YloV"/>
    <property type="match status" value="1"/>
</dbReference>
<dbReference type="PROSITE" id="PS51480">
    <property type="entry name" value="DHAL"/>
    <property type="match status" value="1"/>
</dbReference>
<accession>A0A8A0RQI8</accession>
<reference evidence="2" key="1">
    <citation type="submission" date="2020-07" db="EMBL/GenBank/DDBJ databases">
        <title>Koleobacter methoxysyntrophicus gen. nov., sp. nov., a novel anaerobic bacterium isolated from deep subsurface oil field and proposal of Koleobacterales ord. nov. in the phylum Firmicutes.</title>
        <authorList>
            <person name="Sakamoto S."/>
            <person name="Tamaki H."/>
        </authorList>
    </citation>
    <scope>NUCLEOTIDE SEQUENCE</scope>
    <source>
        <strain evidence="2">NRmbB1</strain>
    </source>
</reference>
<dbReference type="Gene3D" id="1.25.40.340">
    <property type="match status" value="1"/>
</dbReference>
<dbReference type="Pfam" id="PF21645">
    <property type="entry name" value="FakA-like_M"/>
    <property type="match status" value="1"/>
</dbReference>
<dbReference type="InterPro" id="IPR033470">
    <property type="entry name" value="FakA-like_C"/>
</dbReference>
<dbReference type="SMART" id="SM01120">
    <property type="entry name" value="Dak2"/>
    <property type="match status" value="1"/>
</dbReference>
<evidence type="ECO:0000313" key="2">
    <source>
        <dbReference type="EMBL" id="QSQ09830.1"/>
    </source>
</evidence>
<dbReference type="Proteomes" id="UP000662904">
    <property type="component" value="Chromosome"/>
</dbReference>
<dbReference type="InterPro" id="IPR050270">
    <property type="entry name" value="DegV_domain_contain"/>
</dbReference>
<dbReference type="InterPro" id="IPR048394">
    <property type="entry name" value="FakA-like_M"/>
</dbReference>
<proteinExistence type="predicted"/>
<protein>
    <recommendedName>
        <fullName evidence="1">DhaL domain-containing protein</fullName>
    </recommendedName>
</protein>
<dbReference type="InterPro" id="IPR036117">
    <property type="entry name" value="DhaL_dom_sf"/>
</dbReference>
<evidence type="ECO:0000313" key="3">
    <source>
        <dbReference type="Proteomes" id="UP000662904"/>
    </source>
</evidence>
<dbReference type="PANTHER" id="PTHR33434">
    <property type="entry name" value="DEGV DOMAIN-CONTAINING PROTEIN DR_1986-RELATED"/>
    <property type="match status" value="1"/>
</dbReference>
<dbReference type="PANTHER" id="PTHR33434:SF4">
    <property type="entry name" value="PHOSPHATASE PROTEIN"/>
    <property type="match status" value="1"/>
</dbReference>
<feature type="domain" description="DhaL" evidence="1">
    <location>
        <begin position="9"/>
        <end position="201"/>
    </location>
</feature>
<dbReference type="InterPro" id="IPR019986">
    <property type="entry name" value="YloV-like"/>
</dbReference>
<dbReference type="GO" id="GO:0004371">
    <property type="term" value="F:glycerone kinase activity"/>
    <property type="evidence" value="ECO:0007669"/>
    <property type="project" value="InterPro"/>
</dbReference>
<dbReference type="GO" id="GO:0006071">
    <property type="term" value="P:glycerol metabolic process"/>
    <property type="evidence" value="ECO:0007669"/>
    <property type="project" value="InterPro"/>
</dbReference>